<keyword evidence="3" id="KW-1185">Reference proteome</keyword>
<accession>A0A4Y2UXI6</accession>
<sequence>MRIPLNLCDSFYLLYPFPLLNSPAERPLYRVGSDFSEGQPRPRPRAHVQNAAPCPFSCNHYSCRTSWMDMGHRRIYRMPPRVPFLATITVVAPVEWTWDIGACTERRPVSLFLQPLQFSHQLDGHGT</sequence>
<comment type="caution">
    <text evidence="2">The sequence shown here is derived from an EMBL/GenBank/DDBJ whole genome shotgun (WGS) entry which is preliminary data.</text>
</comment>
<dbReference type="EMBL" id="BGPR01041455">
    <property type="protein sequence ID" value="GBO17725.1"/>
    <property type="molecule type" value="Genomic_DNA"/>
</dbReference>
<gene>
    <name evidence="1" type="ORF">AVEN_226008_1</name>
    <name evidence="2" type="ORF">AVEN_61974_1</name>
</gene>
<dbReference type="AlphaFoldDB" id="A0A4Y2UXI6"/>
<evidence type="ECO:0000313" key="1">
    <source>
        <dbReference type="EMBL" id="GBO17725.1"/>
    </source>
</evidence>
<reference evidence="2 3" key="1">
    <citation type="journal article" date="2019" name="Sci. Rep.">
        <title>Orb-weaving spider Araneus ventricosus genome elucidates the spidroin gene catalogue.</title>
        <authorList>
            <person name="Kono N."/>
            <person name="Nakamura H."/>
            <person name="Ohtoshi R."/>
            <person name="Moran D.A.P."/>
            <person name="Shinohara A."/>
            <person name="Yoshida Y."/>
            <person name="Fujiwara M."/>
            <person name="Mori M."/>
            <person name="Tomita M."/>
            <person name="Arakawa K."/>
        </authorList>
    </citation>
    <scope>NUCLEOTIDE SEQUENCE [LARGE SCALE GENOMIC DNA]</scope>
</reference>
<proteinExistence type="predicted"/>
<dbReference type="Proteomes" id="UP000499080">
    <property type="component" value="Unassembled WGS sequence"/>
</dbReference>
<evidence type="ECO:0000313" key="2">
    <source>
        <dbReference type="EMBL" id="GBO17729.1"/>
    </source>
</evidence>
<evidence type="ECO:0000313" key="3">
    <source>
        <dbReference type="Proteomes" id="UP000499080"/>
    </source>
</evidence>
<protein>
    <submittedName>
        <fullName evidence="2">Uncharacterized protein</fullName>
    </submittedName>
</protein>
<organism evidence="2 3">
    <name type="scientific">Araneus ventricosus</name>
    <name type="common">Orbweaver spider</name>
    <name type="synonym">Epeira ventricosa</name>
    <dbReference type="NCBI Taxonomy" id="182803"/>
    <lineage>
        <taxon>Eukaryota</taxon>
        <taxon>Metazoa</taxon>
        <taxon>Ecdysozoa</taxon>
        <taxon>Arthropoda</taxon>
        <taxon>Chelicerata</taxon>
        <taxon>Arachnida</taxon>
        <taxon>Araneae</taxon>
        <taxon>Araneomorphae</taxon>
        <taxon>Entelegynae</taxon>
        <taxon>Araneoidea</taxon>
        <taxon>Araneidae</taxon>
        <taxon>Araneus</taxon>
    </lineage>
</organism>
<dbReference type="EMBL" id="BGPR01041458">
    <property type="protein sequence ID" value="GBO17729.1"/>
    <property type="molecule type" value="Genomic_DNA"/>
</dbReference>
<name>A0A4Y2UXI6_ARAVE</name>